<dbReference type="GO" id="GO:0005634">
    <property type="term" value="C:nucleus"/>
    <property type="evidence" value="ECO:0007669"/>
    <property type="project" value="TreeGrafter"/>
</dbReference>
<dbReference type="Gene3D" id="1.10.340.30">
    <property type="entry name" value="Hypothetical protein, domain 2"/>
    <property type="match status" value="1"/>
</dbReference>
<dbReference type="Proteomes" id="UP000594638">
    <property type="component" value="Unassembled WGS sequence"/>
</dbReference>
<dbReference type="InterPro" id="IPR011257">
    <property type="entry name" value="DNA_glycosylase"/>
</dbReference>
<accession>A0A8S0SMF9</accession>
<protein>
    <submittedName>
        <fullName evidence="1">DNA-(Apurinic or apyrimidinic site) lyase</fullName>
    </submittedName>
</protein>
<dbReference type="SUPFAM" id="SSF48150">
    <property type="entry name" value="DNA-glycosylase"/>
    <property type="match status" value="1"/>
</dbReference>
<dbReference type="EMBL" id="CACTIH010005446">
    <property type="protein sequence ID" value="CAA2993191.1"/>
    <property type="molecule type" value="Genomic_DNA"/>
</dbReference>
<dbReference type="PANTHER" id="PTHR10242:SF7">
    <property type="entry name" value="HHH-GPD DOMAIN-CONTAINING PROTEIN"/>
    <property type="match status" value="1"/>
</dbReference>
<dbReference type="GO" id="GO:0006285">
    <property type="term" value="P:base-excision repair, AP site formation"/>
    <property type="evidence" value="ECO:0007669"/>
    <property type="project" value="TreeGrafter"/>
</dbReference>
<evidence type="ECO:0000313" key="1">
    <source>
        <dbReference type="EMBL" id="CAA2993191.1"/>
    </source>
</evidence>
<gene>
    <name evidence="1" type="ORF">OLEA9_A074088</name>
</gene>
<name>A0A8S0SMF9_OLEEU</name>
<dbReference type="GO" id="GO:0016829">
    <property type="term" value="F:lyase activity"/>
    <property type="evidence" value="ECO:0007669"/>
    <property type="project" value="UniProtKB-KW"/>
</dbReference>
<sequence>MAQALCDLQLKLSTKGSVRKELKRKRASFDGKKHCSNPPVFDRNTQIPSGNFPSPKELASMNEKTLNQRCNLGYRASHILRLAQKIESGQIKLRAFEEGYDLLSTDKLYRKLLKIKGFGPFACANIMMCIGFYQKIPVDTETIIHLKEVHGMKLLNKRDTNVQIYEKYEPFQCLTCWY</sequence>
<reference evidence="1 2" key="1">
    <citation type="submission" date="2019-12" db="EMBL/GenBank/DDBJ databases">
        <authorList>
            <person name="Alioto T."/>
            <person name="Alioto T."/>
            <person name="Gomez Garrido J."/>
        </authorList>
    </citation>
    <scope>NUCLEOTIDE SEQUENCE [LARGE SCALE GENOMIC DNA]</scope>
</reference>
<dbReference type="Gramene" id="OE9A074088T1">
    <property type="protein sequence ID" value="OE9A074088C1"/>
    <property type="gene ID" value="OE9A074088"/>
</dbReference>
<keyword evidence="1" id="KW-0456">Lyase</keyword>
<proteinExistence type="predicted"/>
<comment type="caution">
    <text evidence="1">The sequence shown here is derived from an EMBL/GenBank/DDBJ whole genome shotgun (WGS) entry which is preliminary data.</text>
</comment>
<dbReference type="OrthoDB" id="912102at2759"/>
<dbReference type="PANTHER" id="PTHR10242">
    <property type="entry name" value="8-OXOGUANINE DNA GLYCOSYLASE"/>
    <property type="match status" value="1"/>
</dbReference>
<evidence type="ECO:0000313" key="2">
    <source>
        <dbReference type="Proteomes" id="UP000594638"/>
    </source>
</evidence>
<dbReference type="InterPro" id="IPR052054">
    <property type="entry name" value="Oxidative_DNA_repair_enzyme"/>
</dbReference>
<organism evidence="1 2">
    <name type="scientific">Olea europaea subsp. europaea</name>
    <dbReference type="NCBI Taxonomy" id="158383"/>
    <lineage>
        <taxon>Eukaryota</taxon>
        <taxon>Viridiplantae</taxon>
        <taxon>Streptophyta</taxon>
        <taxon>Embryophyta</taxon>
        <taxon>Tracheophyta</taxon>
        <taxon>Spermatophyta</taxon>
        <taxon>Magnoliopsida</taxon>
        <taxon>eudicotyledons</taxon>
        <taxon>Gunneridae</taxon>
        <taxon>Pentapetalae</taxon>
        <taxon>asterids</taxon>
        <taxon>lamiids</taxon>
        <taxon>Lamiales</taxon>
        <taxon>Oleaceae</taxon>
        <taxon>Oleeae</taxon>
        <taxon>Olea</taxon>
    </lineage>
</organism>
<keyword evidence="2" id="KW-1185">Reference proteome</keyword>
<dbReference type="AlphaFoldDB" id="A0A8S0SMF9"/>
<dbReference type="GO" id="GO:0034039">
    <property type="term" value="F:8-oxo-7,8-dihydroguanine DNA N-glycosylase activity"/>
    <property type="evidence" value="ECO:0007669"/>
    <property type="project" value="TreeGrafter"/>
</dbReference>